<feature type="transmembrane region" description="Helical" evidence="5">
    <location>
        <begin position="135"/>
        <end position="153"/>
    </location>
</feature>
<dbReference type="InterPro" id="IPR051533">
    <property type="entry name" value="WaaL-like"/>
</dbReference>
<sequence length="444" mass="47620">MDRLVEALRPTLAVGAIVGVAAALYLLGDQVPNRPEMALAAAVVVLVLGLTLVEPVALPLLAMPLLLVGARLGLGGVDLSVSDAALALAFWPAVFLSRRPFSPALRNLLWLSGIYQMSTLFTVLANPYRLNAVEWVHQWLLIGGALVVGWAVGRGGYARQGLALVVISGVVLALLTVVQGMIQVASGDLAPVYPRWPFLMHKNFVGTLLAFVAVVAYVRPTWTGWTKRWSLAAFWLMVVAILLTQSRQALIGLGVTLVVVALRRDPHQKRSKTIILAVAPAMALVGSLVQEQVESGNVHNSVFQRISWIGDTIELWQSVPWFGVGMRYWVAGRGLPFQPPNAELEVLASAGVVGLVGFVVMVIGALVVLWRVDPTFGTLAFAVVLSRVVQSQFDIFWVAAQVSVPFVVAGVCLGAQAFAQEAEVTRRLVDAAREPVGHAPGYAT</sequence>
<dbReference type="PANTHER" id="PTHR37422:SF13">
    <property type="entry name" value="LIPOPOLYSACCHARIDE BIOSYNTHESIS PROTEIN PA4999-RELATED"/>
    <property type="match status" value="1"/>
</dbReference>
<feature type="transmembrane region" description="Helical" evidence="5">
    <location>
        <begin position="79"/>
        <end position="96"/>
    </location>
</feature>
<feature type="transmembrane region" description="Helical" evidence="5">
    <location>
        <begin position="108"/>
        <end position="129"/>
    </location>
</feature>
<gene>
    <name evidence="7" type="ORF">EDD32_0837</name>
</gene>
<evidence type="ECO:0000256" key="2">
    <source>
        <dbReference type="ARBA" id="ARBA00022692"/>
    </source>
</evidence>
<dbReference type="OrthoDB" id="3837781at2"/>
<keyword evidence="2 5" id="KW-0812">Transmembrane</keyword>
<evidence type="ECO:0000313" key="7">
    <source>
        <dbReference type="EMBL" id="RPF26398.1"/>
    </source>
</evidence>
<feature type="domain" description="O-antigen ligase-related" evidence="6">
    <location>
        <begin position="232"/>
        <end position="359"/>
    </location>
</feature>
<feature type="transmembrane region" description="Helical" evidence="5">
    <location>
        <begin position="204"/>
        <end position="222"/>
    </location>
</feature>
<name>A0A3N4ZKR0_9MICO</name>
<evidence type="ECO:0000313" key="8">
    <source>
        <dbReference type="Proteomes" id="UP000280726"/>
    </source>
</evidence>
<keyword evidence="7" id="KW-0436">Ligase</keyword>
<comment type="subcellular location">
    <subcellularLocation>
        <location evidence="1">Membrane</location>
        <topology evidence="1">Multi-pass membrane protein</topology>
    </subcellularLocation>
</comment>
<dbReference type="GO" id="GO:0016874">
    <property type="term" value="F:ligase activity"/>
    <property type="evidence" value="ECO:0007669"/>
    <property type="project" value="UniProtKB-KW"/>
</dbReference>
<feature type="transmembrane region" description="Helical" evidence="5">
    <location>
        <begin position="395"/>
        <end position="418"/>
    </location>
</feature>
<evidence type="ECO:0000256" key="5">
    <source>
        <dbReference type="SAM" id="Phobius"/>
    </source>
</evidence>
<feature type="transmembrane region" description="Helical" evidence="5">
    <location>
        <begin position="12"/>
        <end position="28"/>
    </location>
</feature>
<feature type="transmembrane region" description="Helical" evidence="5">
    <location>
        <begin position="162"/>
        <end position="184"/>
    </location>
</feature>
<keyword evidence="8" id="KW-1185">Reference proteome</keyword>
<keyword evidence="3 5" id="KW-1133">Transmembrane helix</keyword>
<dbReference type="Pfam" id="PF04932">
    <property type="entry name" value="Wzy_C"/>
    <property type="match status" value="1"/>
</dbReference>
<dbReference type="AlphaFoldDB" id="A0A3N4ZKR0"/>
<dbReference type="PANTHER" id="PTHR37422">
    <property type="entry name" value="TEICHURONIC ACID BIOSYNTHESIS PROTEIN TUAE"/>
    <property type="match status" value="1"/>
</dbReference>
<dbReference type="Proteomes" id="UP000280726">
    <property type="component" value="Unassembled WGS sequence"/>
</dbReference>
<keyword evidence="4 5" id="KW-0472">Membrane</keyword>
<dbReference type="InterPro" id="IPR007016">
    <property type="entry name" value="O-antigen_ligase-rel_domated"/>
</dbReference>
<organism evidence="7 8">
    <name type="scientific">Georgenia muralis</name>
    <dbReference type="NCBI Taxonomy" id="154117"/>
    <lineage>
        <taxon>Bacteria</taxon>
        <taxon>Bacillati</taxon>
        <taxon>Actinomycetota</taxon>
        <taxon>Actinomycetes</taxon>
        <taxon>Micrococcales</taxon>
        <taxon>Bogoriellaceae</taxon>
        <taxon>Georgenia</taxon>
    </lineage>
</organism>
<feature type="transmembrane region" description="Helical" evidence="5">
    <location>
        <begin position="346"/>
        <end position="370"/>
    </location>
</feature>
<evidence type="ECO:0000256" key="1">
    <source>
        <dbReference type="ARBA" id="ARBA00004141"/>
    </source>
</evidence>
<feature type="transmembrane region" description="Helical" evidence="5">
    <location>
        <begin position="40"/>
        <end position="67"/>
    </location>
</feature>
<evidence type="ECO:0000256" key="4">
    <source>
        <dbReference type="ARBA" id="ARBA00023136"/>
    </source>
</evidence>
<evidence type="ECO:0000256" key="3">
    <source>
        <dbReference type="ARBA" id="ARBA00022989"/>
    </source>
</evidence>
<accession>A0A3N4ZKR0</accession>
<protein>
    <submittedName>
        <fullName evidence="7">O-antigen ligase</fullName>
    </submittedName>
</protein>
<reference evidence="7 8" key="1">
    <citation type="submission" date="2018-11" db="EMBL/GenBank/DDBJ databases">
        <title>Sequencing the genomes of 1000 actinobacteria strains.</title>
        <authorList>
            <person name="Klenk H.-P."/>
        </authorList>
    </citation>
    <scope>NUCLEOTIDE SEQUENCE [LARGE SCALE GENOMIC DNA]</scope>
    <source>
        <strain evidence="7 8">DSM 14418</strain>
    </source>
</reference>
<proteinExistence type="predicted"/>
<dbReference type="GO" id="GO:0016020">
    <property type="term" value="C:membrane"/>
    <property type="evidence" value="ECO:0007669"/>
    <property type="project" value="UniProtKB-SubCell"/>
</dbReference>
<dbReference type="RefSeq" id="WP_123914908.1">
    <property type="nucleotide sequence ID" value="NZ_RKRA01000001.1"/>
</dbReference>
<dbReference type="EMBL" id="RKRA01000001">
    <property type="protein sequence ID" value="RPF26398.1"/>
    <property type="molecule type" value="Genomic_DNA"/>
</dbReference>
<evidence type="ECO:0000259" key="6">
    <source>
        <dbReference type="Pfam" id="PF04932"/>
    </source>
</evidence>
<comment type="caution">
    <text evidence="7">The sequence shown here is derived from an EMBL/GenBank/DDBJ whole genome shotgun (WGS) entry which is preliminary data.</text>
</comment>